<sequence>MRGLVARVANHQPFGARRELAHEVVVDALLHEDARARGATVAIQRKNGEQGGIQRTLHVGIVEDQDGRLAAQFHRVLLDAAGASQDLLARDGAARERDRAHAGVPYQRVACRRLPAPAGPGTATQSDPVQRA</sequence>
<evidence type="ECO:0000313" key="3">
    <source>
        <dbReference type="Proteomes" id="UP000740926"/>
    </source>
</evidence>
<keyword evidence="3" id="KW-1185">Reference proteome</keyword>
<proteinExistence type="predicted"/>
<reference evidence="2 3" key="1">
    <citation type="journal article" date="2020" name="Microb. Genom.">
        <title>Genetic diversity of clinical and environmental Mucorales isolates obtained from an investigation of mucormycosis cases among solid organ transplant recipients.</title>
        <authorList>
            <person name="Nguyen M.H."/>
            <person name="Kaul D."/>
            <person name="Muto C."/>
            <person name="Cheng S.J."/>
            <person name="Richter R.A."/>
            <person name="Bruno V.M."/>
            <person name="Liu G."/>
            <person name="Beyhan S."/>
            <person name="Sundermann A.J."/>
            <person name="Mounaud S."/>
            <person name="Pasculle A.W."/>
            <person name="Nierman W.C."/>
            <person name="Driscoll E."/>
            <person name="Cumbie R."/>
            <person name="Clancy C.J."/>
            <person name="Dupont C.L."/>
        </authorList>
    </citation>
    <scope>NUCLEOTIDE SEQUENCE [LARGE SCALE GENOMIC DNA]</scope>
    <source>
        <strain evidence="2 3">GL24</strain>
    </source>
</reference>
<feature type="region of interest" description="Disordered" evidence="1">
    <location>
        <begin position="112"/>
        <end position="132"/>
    </location>
</feature>
<dbReference type="AlphaFoldDB" id="A0A9P6XR65"/>
<accession>A0A9P6XR65</accession>
<organism evidence="2 3">
    <name type="scientific">Rhizopus delemar</name>
    <dbReference type="NCBI Taxonomy" id="936053"/>
    <lineage>
        <taxon>Eukaryota</taxon>
        <taxon>Fungi</taxon>
        <taxon>Fungi incertae sedis</taxon>
        <taxon>Mucoromycota</taxon>
        <taxon>Mucoromycotina</taxon>
        <taxon>Mucoromycetes</taxon>
        <taxon>Mucorales</taxon>
        <taxon>Mucorineae</taxon>
        <taxon>Rhizopodaceae</taxon>
        <taxon>Rhizopus</taxon>
    </lineage>
</organism>
<evidence type="ECO:0000313" key="2">
    <source>
        <dbReference type="EMBL" id="KAG1530881.1"/>
    </source>
</evidence>
<evidence type="ECO:0000256" key="1">
    <source>
        <dbReference type="SAM" id="MobiDB-lite"/>
    </source>
</evidence>
<comment type="caution">
    <text evidence="2">The sequence shown here is derived from an EMBL/GenBank/DDBJ whole genome shotgun (WGS) entry which is preliminary data.</text>
</comment>
<dbReference type="EMBL" id="JAANIU010011676">
    <property type="protein sequence ID" value="KAG1530881.1"/>
    <property type="molecule type" value="Genomic_DNA"/>
</dbReference>
<feature type="compositionally biased region" description="Polar residues" evidence="1">
    <location>
        <begin position="122"/>
        <end position="132"/>
    </location>
</feature>
<name>A0A9P6XR65_9FUNG</name>
<dbReference type="Proteomes" id="UP000740926">
    <property type="component" value="Unassembled WGS sequence"/>
</dbReference>
<gene>
    <name evidence="2" type="ORF">G6F50_017031</name>
</gene>
<protein>
    <submittedName>
        <fullName evidence="2">Uncharacterized protein</fullName>
    </submittedName>
</protein>